<reference evidence="3" key="1">
    <citation type="journal article" date="2019" name="Int. J. Syst. Evol. Microbiol.">
        <title>The Global Catalogue of Microorganisms (GCM) 10K type strain sequencing project: providing services to taxonomists for standard genome sequencing and annotation.</title>
        <authorList>
            <consortium name="The Broad Institute Genomics Platform"/>
            <consortium name="The Broad Institute Genome Sequencing Center for Infectious Disease"/>
            <person name="Wu L."/>
            <person name="Ma J."/>
        </authorList>
    </citation>
    <scope>NUCLEOTIDE SEQUENCE [LARGE SCALE GENOMIC DNA]</scope>
    <source>
        <strain evidence="3">KCTC 42498</strain>
    </source>
</reference>
<keyword evidence="1" id="KW-1133">Transmembrane helix</keyword>
<evidence type="ECO:0000313" key="3">
    <source>
        <dbReference type="Proteomes" id="UP001597544"/>
    </source>
</evidence>
<comment type="caution">
    <text evidence="2">The sequence shown here is derived from an EMBL/GenBank/DDBJ whole genome shotgun (WGS) entry which is preliminary data.</text>
</comment>
<protein>
    <submittedName>
        <fullName evidence="2">Uncharacterized protein</fullName>
    </submittedName>
</protein>
<dbReference type="RefSeq" id="WP_377506940.1">
    <property type="nucleotide sequence ID" value="NZ_JBHULU010000015.1"/>
</dbReference>
<dbReference type="Proteomes" id="UP001597544">
    <property type="component" value="Unassembled WGS sequence"/>
</dbReference>
<sequence length="231" mass="26782">MPTSRESKIEDFAYDYLQQYYTLQQGAKNVLVSKSEKSKNEAEVDGLFAFKDRDNSLFLATLYFRNTQSIAKLLTNYKKKGLSRTRYITPFILLAVSMLFTRQSENLVYAWVLPFVVAIAGYFLHSILEKNFLKRKLKTLVNSLDKQHANEKWLGISISSLYFRNNSLASYFLKYCQRKGIGLVTVGKRSKVVRMLEPRTSVCRRGDYLSYYINEESIRKALANETILRVA</sequence>
<organism evidence="2 3">
    <name type="scientific">Pontibacter locisalis</name>
    <dbReference type="NCBI Taxonomy" id="1719035"/>
    <lineage>
        <taxon>Bacteria</taxon>
        <taxon>Pseudomonadati</taxon>
        <taxon>Bacteroidota</taxon>
        <taxon>Cytophagia</taxon>
        <taxon>Cytophagales</taxon>
        <taxon>Hymenobacteraceae</taxon>
        <taxon>Pontibacter</taxon>
    </lineage>
</organism>
<gene>
    <name evidence="2" type="ORF">ACFSRY_11060</name>
</gene>
<accession>A0ABW5IN14</accession>
<feature type="transmembrane region" description="Helical" evidence="1">
    <location>
        <begin position="108"/>
        <end position="128"/>
    </location>
</feature>
<evidence type="ECO:0000256" key="1">
    <source>
        <dbReference type="SAM" id="Phobius"/>
    </source>
</evidence>
<dbReference type="EMBL" id="JBHULU010000015">
    <property type="protein sequence ID" value="MFD2514407.1"/>
    <property type="molecule type" value="Genomic_DNA"/>
</dbReference>
<feature type="transmembrane region" description="Helical" evidence="1">
    <location>
        <begin position="85"/>
        <end position="102"/>
    </location>
</feature>
<keyword evidence="3" id="KW-1185">Reference proteome</keyword>
<keyword evidence="1" id="KW-0812">Transmembrane</keyword>
<proteinExistence type="predicted"/>
<name>A0ABW5IN14_9BACT</name>
<evidence type="ECO:0000313" key="2">
    <source>
        <dbReference type="EMBL" id="MFD2514407.1"/>
    </source>
</evidence>
<keyword evidence="1" id="KW-0472">Membrane</keyword>